<evidence type="ECO:0000256" key="2">
    <source>
        <dbReference type="SAM" id="MobiDB-lite"/>
    </source>
</evidence>
<gene>
    <name evidence="3" type="ORF">PG996_012402</name>
</gene>
<keyword evidence="4" id="KW-1185">Reference proteome</keyword>
<dbReference type="PANTHER" id="PTHR43591">
    <property type="entry name" value="METHYLTRANSFERASE"/>
    <property type="match status" value="1"/>
</dbReference>
<accession>A0ABR1U2H1</accession>
<protein>
    <recommendedName>
        <fullName evidence="5">S-adenosyl-L-methionine-dependent methyltransferase</fullName>
    </recommendedName>
</protein>
<evidence type="ECO:0000313" key="4">
    <source>
        <dbReference type="Proteomes" id="UP001446871"/>
    </source>
</evidence>
<sequence>MSGSGNPIKVGNKSGYGYSEPERHTPSATGPVITGFMPDEFLPEDLPEVDPRYLDPNLISATQLPQSQTGIPHMQWVPTEVYRESSNASIYEPDSVVGESGRLYHGYKEGKYFLPNDAAEQDRLDLQHQAFKVLLGDKLFLAPIHEPRYVLDIGTGTGIWAIDFAREHPQSHVVGTDLSKIQPENVLPNVEFIREDGDDPWVFSHKFDYIHARMVFSCFDNPRGVMEQAFQFLNPGGWIEYLDAGCGAASMDGSAEGTAIQRWGELLAQGLASRGRDPLVVSHYKDWLHEVGFIDVVERKMPAPHGGWPKNPRLKLAGRFVERDTYDGARGISFGLLRAAGMGAAEIDEMVDQVRVDLLDPHIHSYVPMRCVYGRKPFEGETAGPSEP</sequence>
<feature type="region of interest" description="Disordered" evidence="2">
    <location>
        <begin position="1"/>
        <end position="31"/>
    </location>
</feature>
<dbReference type="SUPFAM" id="SSF53335">
    <property type="entry name" value="S-adenosyl-L-methionine-dependent methyltransferases"/>
    <property type="match status" value="1"/>
</dbReference>
<dbReference type="Proteomes" id="UP001446871">
    <property type="component" value="Unassembled WGS sequence"/>
</dbReference>
<evidence type="ECO:0008006" key="5">
    <source>
        <dbReference type="Google" id="ProtNLM"/>
    </source>
</evidence>
<evidence type="ECO:0000256" key="1">
    <source>
        <dbReference type="ARBA" id="ARBA00038158"/>
    </source>
</evidence>
<dbReference type="CDD" id="cd02440">
    <property type="entry name" value="AdoMet_MTases"/>
    <property type="match status" value="1"/>
</dbReference>
<dbReference type="PANTHER" id="PTHR43591:SF102">
    <property type="entry name" value="S-ADENOSYL-L-METHIONINE-DEPENDENT METHYLTRANSFERASE"/>
    <property type="match status" value="1"/>
</dbReference>
<dbReference type="EMBL" id="JAQQWM010000008">
    <property type="protein sequence ID" value="KAK8053101.1"/>
    <property type="molecule type" value="Genomic_DNA"/>
</dbReference>
<comment type="similarity">
    <text evidence="1">Belongs to the methyltransferase superfamily. LaeA methyltransferase family.</text>
</comment>
<dbReference type="Gene3D" id="3.40.50.150">
    <property type="entry name" value="Vaccinia Virus protein VP39"/>
    <property type="match status" value="1"/>
</dbReference>
<reference evidence="3 4" key="1">
    <citation type="submission" date="2023-01" db="EMBL/GenBank/DDBJ databases">
        <title>Analysis of 21 Apiospora genomes using comparative genomics revels a genus with tremendous synthesis potential of carbohydrate active enzymes and secondary metabolites.</title>
        <authorList>
            <person name="Sorensen T."/>
        </authorList>
    </citation>
    <scope>NUCLEOTIDE SEQUENCE [LARGE SCALE GENOMIC DNA]</scope>
    <source>
        <strain evidence="3 4">CBS 83171</strain>
    </source>
</reference>
<proteinExistence type="inferred from homology"/>
<dbReference type="InterPro" id="IPR029063">
    <property type="entry name" value="SAM-dependent_MTases_sf"/>
</dbReference>
<comment type="caution">
    <text evidence="3">The sequence shown here is derived from an EMBL/GenBank/DDBJ whole genome shotgun (WGS) entry which is preliminary data.</text>
</comment>
<dbReference type="Pfam" id="PF13489">
    <property type="entry name" value="Methyltransf_23"/>
    <property type="match status" value="1"/>
</dbReference>
<organism evidence="3 4">
    <name type="scientific">Apiospora saccharicola</name>
    <dbReference type="NCBI Taxonomy" id="335842"/>
    <lineage>
        <taxon>Eukaryota</taxon>
        <taxon>Fungi</taxon>
        <taxon>Dikarya</taxon>
        <taxon>Ascomycota</taxon>
        <taxon>Pezizomycotina</taxon>
        <taxon>Sordariomycetes</taxon>
        <taxon>Xylariomycetidae</taxon>
        <taxon>Amphisphaeriales</taxon>
        <taxon>Apiosporaceae</taxon>
        <taxon>Apiospora</taxon>
    </lineage>
</organism>
<name>A0ABR1U2H1_9PEZI</name>
<evidence type="ECO:0000313" key="3">
    <source>
        <dbReference type="EMBL" id="KAK8053101.1"/>
    </source>
</evidence>